<accession>A0A3G8YCP5</accession>
<dbReference type="Gene3D" id="3.40.50.10580">
    <property type="entry name" value="ATPase, V1 complex, subunit F"/>
    <property type="match status" value="1"/>
</dbReference>
<dbReference type="EMBL" id="CP034183">
    <property type="protein sequence ID" value="AZI42693.1"/>
    <property type="molecule type" value="Genomic_DNA"/>
</dbReference>
<keyword evidence="2" id="KW-0813">Transport</keyword>
<dbReference type="AlphaFoldDB" id="A0A3G8YCP5"/>
<keyword evidence="3" id="KW-0406">Ion transport</keyword>
<dbReference type="Gene3D" id="6.10.140.810">
    <property type="match status" value="1"/>
</dbReference>
<dbReference type="Proteomes" id="UP000276417">
    <property type="component" value="Chromosome 1"/>
</dbReference>
<comment type="similarity">
    <text evidence="1">Belongs to the V-ATPase F subunit family.</text>
</comment>
<evidence type="ECO:0000256" key="2">
    <source>
        <dbReference type="ARBA" id="ARBA00022448"/>
    </source>
</evidence>
<protein>
    <submittedName>
        <fullName evidence="4">V-type ATP synthase subunit F</fullName>
    </submittedName>
</protein>
<proteinExistence type="inferred from homology"/>
<dbReference type="SUPFAM" id="SSF159468">
    <property type="entry name" value="AtpF-like"/>
    <property type="match status" value="1"/>
</dbReference>
<evidence type="ECO:0000313" key="5">
    <source>
        <dbReference type="Proteomes" id="UP000276417"/>
    </source>
</evidence>
<dbReference type="RefSeq" id="WP_124869785.1">
    <property type="nucleotide sequence ID" value="NZ_CP034183.1"/>
</dbReference>
<dbReference type="OrthoDB" id="69509at2"/>
<dbReference type="InterPro" id="IPR036906">
    <property type="entry name" value="ATPase_V1_fsu_sf"/>
</dbReference>
<gene>
    <name evidence="4" type="ORF">EHF33_07965</name>
</gene>
<dbReference type="GO" id="GO:0046961">
    <property type="term" value="F:proton-transporting ATPase activity, rotational mechanism"/>
    <property type="evidence" value="ECO:0007669"/>
    <property type="project" value="InterPro"/>
</dbReference>
<dbReference type="KEGG" id="dph:EHF33_07965"/>
<organism evidence="4 5">
    <name type="scientific">Deinococcus psychrotolerans</name>
    <dbReference type="NCBI Taxonomy" id="2489213"/>
    <lineage>
        <taxon>Bacteria</taxon>
        <taxon>Thermotogati</taxon>
        <taxon>Deinococcota</taxon>
        <taxon>Deinococci</taxon>
        <taxon>Deinococcales</taxon>
        <taxon>Deinococcaceae</taxon>
        <taxon>Deinococcus</taxon>
    </lineage>
</organism>
<name>A0A3G8YCP5_9DEIO</name>
<dbReference type="InterPro" id="IPR008218">
    <property type="entry name" value="ATPase_V1-cplx_f_g_su"/>
</dbReference>
<evidence type="ECO:0000256" key="3">
    <source>
        <dbReference type="ARBA" id="ARBA00023065"/>
    </source>
</evidence>
<sequence>MTQKVGTSATQRVVVLADNETATGYRLAGAEVVEATAENAQAKLEEMITSNKYGLVAVDTGLIADPAGSTARLMRGRDLPIILPIPSLSDAFSAEQVDAKAYMGKLVRETIGFDIKL</sequence>
<dbReference type="Pfam" id="PF01990">
    <property type="entry name" value="ATP-synt_F"/>
    <property type="match status" value="1"/>
</dbReference>
<evidence type="ECO:0000256" key="1">
    <source>
        <dbReference type="ARBA" id="ARBA00010148"/>
    </source>
</evidence>
<reference evidence="4 5" key="1">
    <citation type="submission" date="2018-11" db="EMBL/GenBank/DDBJ databases">
        <title>Deinococcus shelandsis sp. nov., isolated from South Shetland Islands soil of Antarctica.</title>
        <authorList>
            <person name="Tian J."/>
        </authorList>
    </citation>
    <scope>NUCLEOTIDE SEQUENCE [LARGE SCALE GENOMIC DNA]</scope>
    <source>
        <strain evidence="4 5">S14-83T</strain>
    </source>
</reference>
<keyword evidence="5" id="KW-1185">Reference proteome</keyword>
<evidence type="ECO:0000313" key="4">
    <source>
        <dbReference type="EMBL" id="AZI42693.1"/>
    </source>
</evidence>